<dbReference type="EC" id="2.7.4.3" evidence="1"/>
<evidence type="ECO:0000313" key="1">
    <source>
        <dbReference type="EMBL" id="KAJ2850311.1"/>
    </source>
</evidence>
<dbReference type="AlphaFoldDB" id="A0A9W8I7X4"/>
<dbReference type="GO" id="GO:0019005">
    <property type="term" value="C:SCF ubiquitin ligase complex"/>
    <property type="evidence" value="ECO:0007669"/>
    <property type="project" value="TreeGrafter"/>
</dbReference>
<dbReference type="GO" id="GO:0004017">
    <property type="term" value="F:AMP kinase activity"/>
    <property type="evidence" value="ECO:0007669"/>
    <property type="project" value="UniProtKB-EC"/>
</dbReference>
<dbReference type="PANTHER" id="PTHR13318">
    <property type="entry name" value="PARTNER OF PAIRED, ISOFORM B-RELATED"/>
    <property type="match status" value="1"/>
</dbReference>
<dbReference type="EMBL" id="JANBUW010000036">
    <property type="protein sequence ID" value="KAJ2850311.1"/>
    <property type="molecule type" value="Genomic_DNA"/>
</dbReference>
<name>A0A9W8I7X4_9FUNG</name>
<comment type="caution">
    <text evidence="1">The sequence shown here is derived from an EMBL/GenBank/DDBJ whole genome shotgun (WGS) entry which is preliminary data.</text>
</comment>
<protein>
    <submittedName>
        <fullName evidence="1">Dynein regulatory complex subunit 6</fullName>
        <ecNumber evidence="1">2.7.4.3</ecNumber>
    </submittedName>
</protein>
<dbReference type="Gene3D" id="3.80.10.10">
    <property type="entry name" value="Ribonuclease Inhibitor"/>
    <property type="match status" value="1"/>
</dbReference>
<proteinExistence type="predicted"/>
<dbReference type="InterPro" id="IPR032675">
    <property type="entry name" value="LRR_dom_sf"/>
</dbReference>
<organism evidence="1 2">
    <name type="scientific">Coemansia brasiliensis</name>
    <dbReference type="NCBI Taxonomy" id="2650707"/>
    <lineage>
        <taxon>Eukaryota</taxon>
        <taxon>Fungi</taxon>
        <taxon>Fungi incertae sedis</taxon>
        <taxon>Zoopagomycota</taxon>
        <taxon>Kickxellomycotina</taxon>
        <taxon>Kickxellomycetes</taxon>
        <taxon>Kickxellales</taxon>
        <taxon>Kickxellaceae</taxon>
        <taxon>Coemansia</taxon>
    </lineage>
</organism>
<sequence>MSQLLNPCVNLKVLDMNLCGNMRSSELASLFTHNLQMCKSLEYLDICETPFSVHSMATALMIMPELQYLDISDTEADDELLFVISNCNTNLKYISLTRCINVSDAGIELLVEKCKQLETISISDCPYIDNHAFIEEHNIRIEVEGEDGFESLSDD</sequence>
<evidence type="ECO:0000313" key="2">
    <source>
        <dbReference type="Proteomes" id="UP001139887"/>
    </source>
</evidence>
<reference evidence="1" key="1">
    <citation type="submission" date="2022-07" db="EMBL/GenBank/DDBJ databases">
        <title>Phylogenomic reconstructions and comparative analyses of Kickxellomycotina fungi.</title>
        <authorList>
            <person name="Reynolds N.K."/>
            <person name="Stajich J.E."/>
            <person name="Barry K."/>
            <person name="Grigoriev I.V."/>
            <person name="Crous P."/>
            <person name="Smith M.E."/>
        </authorList>
    </citation>
    <scope>NUCLEOTIDE SEQUENCE</scope>
    <source>
        <strain evidence="1">NRRL 1566</strain>
    </source>
</reference>
<dbReference type="PANTHER" id="PTHR13318:SF95">
    <property type="entry name" value="F-BOX PROTEIN YLR352W"/>
    <property type="match status" value="1"/>
</dbReference>
<dbReference type="OrthoDB" id="421226at2759"/>
<dbReference type="Proteomes" id="UP001139887">
    <property type="component" value="Unassembled WGS sequence"/>
</dbReference>
<keyword evidence="2" id="KW-1185">Reference proteome</keyword>
<dbReference type="GO" id="GO:0031146">
    <property type="term" value="P:SCF-dependent proteasomal ubiquitin-dependent protein catabolic process"/>
    <property type="evidence" value="ECO:0007669"/>
    <property type="project" value="TreeGrafter"/>
</dbReference>
<dbReference type="SMART" id="SM00367">
    <property type="entry name" value="LRR_CC"/>
    <property type="match status" value="2"/>
</dbReference>
<accession>A0A9W8I7X4</accession>
<gene>
    <name evidence="1" type="primary">FBXL13</name>
    <name evidence="1" type="ORF">IWW36_001997</name>
</gene>
<dbReference type="InterPro" id="IPR006553">
    <property type="entry name" value="Leu-rich_rpt_Cys-con_subtyp"/>
</dbReference>
<keyword evidence="1" id="KW-0808">Transferase</keyword>
<dbReference type="SUPFAM" id="SSF52047">
    <property type="entry name" value="RNI-like"/>
    <property type="match status" value="1"/>
</dbReference>